<sequence length="165" mass="19238">MYCNVPRCKHSLRRPRTPRKAYNFCEARRSIKAVVDAYGIGAVDQPVRRLPAAIGGHRGVSKTYNRIKRQYHWENLKNDVHRRIQQCLDCQLKKLVRLKTRQPMCSALCSLPIYKPAVQFAAVQENTTILRVGGQYSYSIGNTNRRFSLRKLHMFSEGDRLQRNY</sequence>
<dbReference type="Proteomes" id="UP000479190">
    <property type="component" value="Unassembled WGS sequence"/>
</dbReference>
<dbReference type="InterPro" id="IPR041588">
    <property type="entry name" value="Integrase_H2C2"/>
</dbReference>
<dbReference type="Pfam" id="PF17921">
    <property type="entry name" value="Integrase_H2C2"/>
    <property type="match status" value="1"/>
</dbReference>
<proteinExistence type="predicted"/>
<dbReference type="AlphaFoldDB" id="A0A6H5I0D8"/>
<evidence type="ECO:0000259" key="1">
    <source>
        <dbReference type="Pfam" id="PF17921"/>
    </source>
</evidence>
<reference evidence="2 3" key="1">
    <citation type="submission" date="2020-02" db="EMBL/GenBank/DDBJ databases">
        <authorList>
            <person name="Ferguson B K."/>
        </authorList>
    </citation>
    <scope>NUCLEOTIDE SEQUENCE [LARGE SCALE GENOMIC DNA]</scope>
</reference>
<dbReference type="OrthoDB" id="441971at2759"/>
<name>A0A6H5I0D8_9HYME</name>
<dbReference type="Gene3D" id="1.10.340.70">
    <property type="match status" value="1"/>
</dbReference>
<feature type="domain" description="Integrase zinc-binding" evidence="1">
    <location>
        <begin position="55"/>
        <end position="94"/>
    </location>
</feature>
<accession>A0A6H5I0D8</accession>
<keyword evidence="3" id="KW-1185">Reference proteome</keyword>
<protein>
    <recommendedName>
        <fullName evidence="1">Integrase zinc-binding domain-containing protein</fullName>
    </recommendedName>
</protein>
<organism evidence="2 3">
    <name type="scientific">Trichogramma brassicae</name>
    <dbReference type="NCBI Taxonomy" id="86971"/>
    <lineage>
        <taxon>Eukaryota</taxon>
        <taxon>Metazoa</taxon>
        <taxon>Ecdysozoa</taxon>
        <taxon>Arthropoda</taxon>
        <taxon>Hexapoda</taxon>
        <taxon>Insecta</taxon>
        <taxon>Pterygota</taxon>
        <taxon>Neoptera</taxon>
        <taxon>Endopterygota</taxon>
        <taxon>Hymenoptera</taxon>
        <taxon>Apocrita</taxon>
        <taxon>Proctotrupomorpha</taxon>
        <taxon>Chalcidoidea</taxon>
        <taxon>Trichogrammatidae</taxon>
        <taxon>Trichogramma</taxon>
    </lineage>
</organism>
<evidence type="ECO:0000313" key="2">
    <source>
        <dbReference type="EMBL" id="CAB0031506.1"/>
    </source>
</evidence>
<gene>
    <name evidence="2" type="ORF">TBRA_LOCUS3475</name>
</gene>
<evidence type="ECO:0000313" key="3">
    <source>
        <dbReference type="Proteomes" id="UP000479190"/>
    </source>
</evidence>
<dbReference type="EMBL" id="CADCXV010000645">
    <property type="protein sequence ID" value="CAB0031506.1"/>
    <property type="molecule type" value="Genomic_DNA"/>
</dbReference>